<dbReference type="AlphaFoldDB" id="A0A7S1ISG0"/>
<protein>
    <submittedName>
        <fullName evidence="3">Uncharacterized protein</fullName>
    </submittedName>
</protein>
<evidence type="ECO:0000256" key="1">
    <source>
        <dbReference type="SAM" id="Coils"/>
    </source>
</evidence>
<feature type="region of interest" description="Disordered" evidence="2">
    <location>
        <begin position="288"/>
        <end position="315"/>
    </location>
</feature>
<gene>
    <name evidence="3" type="ORF">EGYM00392_LOCUS32071</name>
</gene>
<proteinExistence type="predicted"/>
<evidence type="ECO:0000313" key="3">
    <source>
        <dbReference type="EMBL" id="CAD9020956.1"/>
    </source>
</evidence>
<keyword evidence="1" id="KW-0175">Coiled coil</keyword>
<feature type="region of interest" description="Disordered" evidence="2">
    <location>
        <begin position="632"/>
        <end position="653"/>
    </location>
</feature>
<organism evidence="3">
    <name type="scientific">Eutreptiella gymnastica</name>
    <dbReference type="NCBI Taxonomy" id="73025"/>
    <lineage>
        <taxon>Eukaryota</taxon>
        <taxon>Discoba</taxon>
        <taxon>Euglenozoa</taxon>
        <taxon>Euglenida</taxon>
        <taxon>Spirocuta</taxon>
        <taxon>Euglenophyceae</taxon>
        <taxon>Eutreptiales</taxon>
        <taxon>Eutreptiaceae</taxon>
        <taxon>Eutreptiella</taxon>
    </lineage>
</organism>
<feature type="coiled-coil region" evidence="1">
    <location>
        <begin position="467"/>
        <end position="585"/>
    </location>
</feature>
<reference evidence="3" key="1">
    <citation type="submission" date="2021-01" db="EMBL/GenBank/DDBJ databases">
        <authorList>
            <person name="Corre E."/>
            <person name="Pelletier E."/>
            <person name="Niang G."/>
            <person name="Scheremetjew M."/>
            <person name="Finn R."/>
            <person name="Kale V."/>
            <person name="Holt S."/>
            <person name="Cochrane G."/>
            <person name="Meng A."/>
            <person name="Brown T."/>
            <person name="Cohen L."/>
        </authorList>
    </citation>
    <scope>NUCLEOTIDE SEQUENCE</scope>
    <source>
        <strain evidence="3">NIES-381</strain>
    </source>
</reference>
<feature type="compositionally biased region" description="Basic and acidic residues" evidence="2">
    <location>
        <begin position="291"/>
        <end position="315"/>
    </location>
</feature>
<dbReference type="SUPFAM" id="SSF57997">
    <property type="entry name" value="Tropomyosin"/>
    <property type="match status" value="1"/>
</dbReference>
<accession>A0A7S1ISG0</accession>
<evidence type="ECO:0000256" key="2">
    <source>
        <dbReference type="SAM" id="MobiDB-lite"/>
    </source>
</evidence>
<feature type="coiled-coil region" evidence="1">
    <location>
        <begin position="147"/>
        <end position="250"/>
    </location>
</feature>
<dbReference type="EMBL" id="HBGA01085911">
    <property type="protein sequence ID" value="CAD9020956.1"/>
    <property type="molecule type" value="Transcribed_RNA"/>
</dbReference>
<feature type="region of interest" description="Disordered" evidence="2">
    <location>
        <begin position="390"/>
        <end position="409"/>
    </location>
</feature>
<name>A0A7S1ISG0_9EUGL</name>
<feature type="region of interest" description="Disordered" evidence="2">
    <location>
        <begin position="422"/>
        <end position="465"/>
    </location>
</feature>
<feature type="compositionally biased region" description="Pro residues" evidence="2">
    <location>
        <begin position="429"/>
        <end position="443"/>
    </location>
</feature>
<feature type="coiled-coil region" evidence="1">
    <location>
        <begin position="345"/>
        <end position="372"/>
    </location>
</feature>
<sequence length="653" mass="73169">MKDTLRKELRPLASSPRGKLLNATLSGTNTQTDLSTSIAILKSDVLLLQKRIDCMSVDQVPFTSQMQFQEQLLLSLPGAADGMNKQVLTELVLQKVNQLAQFMLQMAFNDPAAGKHQGRASTVEAFTKFVDRVGSTAFSDFRSQLSKASLEEKKDAMMAERNRSVEERLAEQAERNAQEMQHVQEEHEKNMAAMEEEAESLRAQLAALNEKGGGKDANPAAQIKELTEANRKLQEEHDRLRGLVDSFNKASELGCKIAFQGITTKKFLQMCGVDIDIPTEEEMTHPLPAQEEVHEEPPKGGKDAKGKGGDDREAKQKVQIEALTMNLNKQNQVLQDIHHQLPPLVLQKKEECERLSEEVARLQKQVEILLEDQKQSQALRSIQTSQQIAASASPEQLRPAESFNTKGSRPYGGMALALMEDDDEDVCRTPPPIVEVRNPPQPPPKKDPNESSGRSMLSKKADPNPELTAALNKIEHLEAEVKTMTEEQEVLDKRMRLCDRTVLKAEALVAEKEQSLSNMKKQLDASVEAMKLMQAQRGIEKDQYRTMEGMLKTHQRMVEDATGKVQTLEAKLVDLEKERREELRLITVKYEEASARLYHRLKELNDAKSMEIAQTLRSSHILAPIAGCLSGRNLQPSLHTPKAPTPRNTKKIH</sequence>